<evidence type="ECO:0000256" key="5">
    <source>
        <dbReference type="ARBA" id="ARBA00023077"/>
    </source>
</evidence>
<dbReference type="SUPFAM" id="SSF56935">
    <property type="entry name" value="Porins"/>
    <property type="match status" value="1"/>
</dbReference>
<comment type="caution">
    <text evidence="13">The sequence shown here is derived from an EMBL/GenBank/DDBJ whole genome shotgun (WGS) entry which is preliminary data.</text>
</comment>
<keyword evidence="7 8" id="KW-0998">Cell outer membrane</keyword>
<organism evidence="13 14">
    <name type="scientific">Pseudoalteromonas luteoviolacea S4060-1</name>
    <dbReference type="NCBI Taxonomy" id="1365257"/>
    <lineage>
        <taxon>Bacteria</taxon>
        <taxon>Pseudomonadati</taxon>
        <taxon>Pseudomonadota</taxon>
        <taxon>Gammaproteobacteria</taxon>
        <taxon>Alteromonadales</taxon>
        <taxon>Pseudoalteromonadaceae</taxon>
        <taxon>Pseudoalteromonas</taxon>
    </lineage>
</organism>
<dbReference type="InterPro" id="IPR000531">
    <property type="entry name" value="Beta-barrel_TonB"/>
</dbReference>
<comment type="subcellular location">
    <subcellularLocation>
        <location evidence="1 8">Cell outer membrane</location>
        <topology evidence="1 8">Multi-pass membrane protein</topology>
    </subcellularLocation>
</comment>
<evidence type="ECO:0000256" key="6">
    <source>
        <dbReference type="ARBA" id="ARBA00023136"/>
    </source>
</evidence>
<dbReference type="EMBL" id="AUXX01000042">
    <property type="protein sequence ID" value="KZN62232.1"/>
    <property type="molecule type" value="Genomic_DNA"/>
</dbReference>
<feature type="domain" description="TonB-dependent receptor-like beta-barrel" evidence="11">
    <location>
        <begin position="497"/>
        <end position="917"/>
    </location>
</feature>
<comment type="similarity">
    <text evidence="8 9">Belongs to the TonB-dependent receptor family.</text>
</comment>
<evidence type="ECO:0000256" key="8">
    <source>
        <dbReference type="PROSITE-ProRule" id="PRU01360"/>
    </source>
</evidence>
<keyword evidence="10" id="KW-0732">Signal</keyword>
<dbReference type="RefSeq" id="WP_063382379.1">
    <property type="nucleotide sequence ID" value="NZ_AUXX01000042.1"/>
</dbReference>
<evidence type="ECO:0000313" key="13">
    <source>
        <dbReference type="EMBL" id="KZN62232.1"/>
    </source>
</evidence>
<dbReference type="Pfam" id="PF07715">
    <property type="entry name" value="Plug"/>
    <property type="match status" value="1"/>
</dbReference>
<dbReference type="PANTHER" id="PTHR47234">
    <property type="match status" value="1"/>
</dbReference>
<evidence type="ECO:0000256" key="7">
    <source>
        <dbReference type="ARBA" id="ARBA00023237"/>
    </source>
</evidence>
<dbReference type="PATRIC" id="fig|1365257.3.peg.4084"/>
<evidence type="ECO:0000256" key="3">
    <source>
        <dbReference type="ARBA" id="ARBA00022452"/>
    </source>
</evidence>
<gene>
    <name evidence="13" type="ORF">N478_25820</name>
</gene>
<feature type="domain" description="TonB-dependent receptor plug" evidence="12">
    <location>
        <begin position="57"/>
        <end position="169"/>
    </location>
</feature>
<feature type="signal peptide" evidence="10">
    <location>
        <begin position="1"/>
        <end position="30"/>
    </location>
</feature>
<evidence type="ECO:0000313" key="14">
    <source>
        <dbReference type="Proteomes" id="UP000076661"/>
    </source>
</evidence>
<evidence type="ECO:0000256" key="10">
    <source>
        <dbReference type="SAM" id="SignalP"/>
    </source>
</evidence>
<dbReference type="Pfam" id="PF00593">
    <property type="entry name" value="TonB_dep_Rec_b-barrel"/>
    <property type="match status" value="1"/>
</dbReference>
<keyword evidence="2 8" id="KW-0813">Transport</keyword>
<sequence length="951" mass="105763">MGRTTKLKPLCMSIKLLCLGTLTSAPLHFAQANQIDNEEVEKIEVTGSRILREGTIAPSPVSVVTGAELVNTGALNIGEALNKLPSLKPTYGLQNSGRYIGTSGLNILDLRGMGYERTLVLVNGKRHVASSAGTSSVDTNTIPTAWIDRVEVITGGASAIYGADAVTGVVNFILKKDIDGFSVNVTRGEADNSDYSNHKFSISYGQDVLDGRGNFGVSYEFATQDRLNALDNEFTNHAFRELTNFDQDPTRPNDINNPDELFYENAGIYGLNEAGSYNLGGTWYTFNEDGSSRPLRLNYDKLDGLGCVECEFMNLRKFNEIQPTFDRHIVNFKTNFDVNDNMNVYFEGKYARIESEDWGQPSFFTRNLSVKRDNPFLHSSTAKLMDENGVDAISVYRFNDDIGRRFEINTRETTRFVVGVQGVVAEDWDYEVFVNSGTTELERANYNNLVIPNFFAAVDAVADDQGNAVCRDQVARQNGCVPMDIMGYYRPSQESINYVNTVSTGTSKIEQLNAGASLSNPALFELPAGPMGVAFGLEYREEKSRSLEDENAKSGDTFFNALGEDAGEYDVSEVFIETSIPIIGDVPLVDTLTLELAARYADYSTVGDVTSWKLGLDWQVYDDLRFRATLSEAIRAPNISELFGAASETFYPIDDPCREKYLSSISGEAQNKRRANCAALGVPAGFDDSYDDARVRGLQSGNLDVKAEESTSYTVGAVFTPDFIEGLSFTVDYWNIDLEGAVDIILAQQILDRCVDSDGIDNQYCALITRNSASQISLIENIVLNISRQESSGVDFEINYDFETSFGEFKTRLMATRLIERKSYPFQDELENFEEYAGVDAEPSWSGALDIGYEYKDLFATWKVRYVEETSRFRPDQLATNPNPSNHMHWPTYVVSDVTAGYRFDNGITTKVGIDNIFDKAIIPYSTGTTEESSTYDNLGRLFYLELSYKF</sequence>
<evidence type="ECO:0000259" key="11">
    <source>
        <dbReference type="Pfam" id="PF00593"/>
    </source>
</evidence>
<keyword evidence="6 8" id="KW-0472">Membrane</keyword>
<dbReference type="InterPro" id="IPR037066">
    <property type="entry name" value="Plug_dom_sf"/>
</dbReference>
<dbReference type="Gene3D" id="2.170.130.10">
    <property type="entry name" value="TonB-dependent receptor, plug domain"/>
    <property type="match status" value="1"/>
</dbReference>
<accession>A0A167K770</accession>
<evidence type="ECO:0000256" key="4">
    <source>
        <dbReference type="ARBA" id="ARBA00022692"/>
    </source>
</evidence>
<dbReference type="InterPro" id="IPR012910">
    <property type="entry name" value="Plug_dom"/>
</dbReference>
<evidence type="ECO:0000256" key="9">
    <source>
        <dbReference type="RuleBase" id="RU003357"/>
    </source>
</evidence>
<dbReference type="PROSITE" id="PS52016">
    <property type="entry name" value="TONB_DEPENDENT_REC_3"/>
    <property type="match status" value="1"/>
</dbReference>
<evidence type="ECO:0000256" key="2">
    <source>
        <dbReference type="ARBA" id="ARBA00022448"/>
    </source>
</evidence>
<feature type="chain" id="PRO_5007889208" description="TonB-dependent receptor" evidence="10">
    <location>
        <begin position="31"/>
        <end position="951"/>
    </location>
</feature>
<protein>
    <recommendedName>
        <fullName evidence="15">TonB-dependent receptor</fullName>
    </recommendedName>
</protein>
<dbReference type="Proteomes" id="UP000076661">
    <property type="component" value="Unassembled WGS sequence"/>
</dbReference>
<dbReference type="InterPro" id="IPR039426">
    <property type="entry name" value="TonB-dep_rcpt-like"/>
</dbReference>
<dbReference type="GO" id="GO:0009279">
    <property type="term" value="C:cell outer membrane"/>
    <property type="evidence" value="ECO:0007669"/>
    <property type="project" value="UniProtKB-SubCell"/>
</dbReference>
<proteinExistence type="inferred from homology"/>
<dbReference type="PANTHER" id="PTHR47234:SF2">
    <property type="entry name" value="TONB-DEPENDENT RECEPTOR"/>
    <property type="match status" value="1"/>
</dbReference>
<dbReference type="AlphaFoldDB" id="A0A167K770"/>
<name>A0A167K770_9GAMM</name>
<dbReference type="InterPro" id="IPR036942">
    <property type="entry name" value="Beta-barrel_TonB_sf"/>
</dbReference>
<evidence type="ECO:0000259" key="12">
    <source>
        <dbReference type="Pfam" id="PF07715"/>
    </source>
</evidence>
<keyword evidence="3 8" id="KW-1134">Transmembrane beta strand</keyword>
<keyword evidence="5 9" id="KW-0798">TonB box</keyword>
<reference evidence="13 14" key="1">
    <citation type="submission" date="2013-07" db="EMBL/GenBank/DDBJ databases">
        <title>Comparative Genomic and Metabolomic Analysis of Twelve Strains of Pseudoalteromonas luteoviolacea.</title>
        <authorList>
            <person name="Vynne N.G."/>
            <person name="Mansson M."/>
            <person name="Gram L."/>
        </authorList>
    </citation>
    <scope>NUCLEOTIDE SEQUENCE [LARGE SCALE GENOMIC DNA]</scope>
    <source>
        <strain evidence="13 14">S4060-1</strain>
    </source>
</reference>
<evidence type="ECO:0000256" key="1">
    <source>
        <dbReference type="ARBA" id="ARBA00004571"/>
    </source>
</evidence>
<evidence type="ECO:0008006" key="15">
    <source>
        <dbReference type="Google" id="ProtNLM"/>
    </source>
</evidence>
<dbReference type="Gene3D" id="2.40.170.20">
    <property type="entry name" value="TonB-dependent receptor, beta-barrel domain"/>
    <property type="match status" value="1"/>
</dbReference>
<keyword evidence="4 8" id="KW-0812">Transmembrane</keyword>